<dbReference type="GO" id="GO:0005737">
    <property type="term" value="C:cytoplasm"/>
    <property type="evidence" value="ECO:0007669"/>
    <property type="project" value="UniProtKB-ARBA"/>
</dbReference>
<dbReference type="InterPro" id="IPR000307">
    <property type="entry name" value="Ribosomal_bS16"/>
</dbReference>
<dbReference type="STRING" id="1798508.A3A35_03055"/>
<evidence type="ECO:0000256" key="3">
    <source>
        <dbReference type="HAMAP-Rule" id="MF_00385"/>
    </source>
</evidence>
<comment type="caution">
    <text evidence="5">The sequence shown here is derived from an EMBL/GenBank/DDBJ whole genome shotgun (WGS) entry which is preliminary data.</text>
</comment>
<gene>
    <name evidence="3" type="primary">rpsP</name>
    <name evidence="5" type="ORF">A3A35_03055</name>
</gene>
<dbReference type="GO" id="GO:0006412">
    <property type="term" value="P:translation"/>
    <property type="evidence" value="ECO:0007669"/>
    <property type="project" value="UniProtKB-UniRule"/>
</dbReference>
<protein>
    <recommendedName>
        <fullName evidence="3">Small ribosomal subunit protein bS16</fullName>
    </recommendedName>
</protein>
<dbReference type="SUPFAM" id="SSF54565">
    <property type="entry name" value="Ribosomal protein S16"/>
    <property type="match status" value="1"/>
</dbReference>
<dbReference type="PANTHER" id="PTHR12919:SF20">
    <property type="entry name" value="SMALL RIBOSOMAL SUBUNIT PROTEIN BS16M"/>
    <property type="match status" value="1"/>
</dbReference>
<name>A0A1F6ECF3_9BACT</name>
<accession>A0A1F6ECF3</accession>
<sequence length="142" mass="15718">MLKIRLQRVGRRNDPSFRVVVTDSHRSTKTGSFLEVLGSYSPIHHIASLKKERILHWISKGAQTSGTLHNLLIKEGVREGKKVNVLPRHTPIIKEQTTGNPQPAIKAEDSTPKIEAASEEEVAPVPDEQPAPEPIAEQKPAE</sequence>
<evidence type="ECO:0000313" key="5">
    <source>
        <dbReference type="EMBL" id="OGG71364.1"/>
    </source>
</evidence>
<dbReference type="PANTHER" id="PTHR12919">
    <property type="entry name" value="30S RIBOSOMAL PROTEIN S16"/>
    <property type="match status" value="1"/>
</dbReference>
<keyword evidence="2 3" id="KW-0687">Ribonucleoprotein</keyword>
<keyword evidence="1 3" id="KW-0689">Ribosomal protein</keyword>
<organism evidence="5 6">
    <name type="scientific">Candidatus Kaiserbacteria bacterium RIFCSPLOWO2_01_FULL_51_21</name>
    <dbReference type="NCBI Taxonomy" id="1798508"/>
    <lineage>
        <taxon>Bacteria</taxon>
        <taxon>Candidatus Kaiseribacteriota</taxon>
    </lineage>
</organism>
<dbReference type="EMBL" id="MFLV01000024">
    <property type="protein sequence ID" value="OGG71364.1"/>
    <property type="molecule type" value="Genomic_DNA"/>
</dbReference>
<dbReference type="GO" id="GO:0015935">
    <property type="term" value="C:small ribosomal subunit"/>
    <property type="evidence" value="ECO:0007669"/>
    <property type="project" value="TreeGrafter"/>
</dbReference>
<evidence type="ECO:0000256" key="4">
    <source>
        <dbReference type="SAM" id="MobiDB-lite"/>
    </source>
</evidence>
<dbReference type="NCBIfam" id="TIGR00002">
    <property type="entry name" value="S16"/>
    <property type="match status" value="1"/>
</dbReference>
<dbReference type="HAMAP" id="MF_00385">
    <property type="entry name" value="Ribosomal_bS16"/>
    <property type="match status" value="1"/>
</dbReference>
<dbReference type="Pfam" id="PF00886">
    <property type="entry name" value="Ribosomal_S16"/>
    <property type="match status" value="1"/>
</dbReference>
<dbReference type="GO" id="GO:0003735">
    <property type="term" value="F:structural constituent of ribosome"/>
    <property type="evidence" value="ECO:0007669"/>
    <property type="project" value="InterPro"/>
</dbReference>
<comment type="similarity">
    <text evidence="3">Belongs to the bacterial ribosomal protein bS16 family.</text>
</comment>
<dbReference type="AlphaFoldDB" id="A0A1F6ECF3"/>
<proteinExistence type="inferred from homology"/>
<evidence type="ECO:0000256" key="1">
    <source>
        <dbReference type="ARBA" id="ARBA00022980"/>
    </source>
</evidence>
<evidence type="ECO:0000313" key="6">
    <source>
        <dbReference type="Proteomes" id="UP000179115"/>
    </source>
</evidence>
<reference evidence="5 6" key="1">
    <citation type="journal article" date="2016" name="Nat. Commun.">
        <title>Thousands of microbial genomes shed light on interconnected biogeochemical processes in an aquifer system.</title>
        <authorList>
            <person name="Anantharaman K."/>
            <person name="Brown C.T."/>
            <person name="Hug L.A."/>
            <person name="Sharon I."/>
            <person name="Castelle C.J."/>
            <person name="Probst A.J."/>
            <person name="Thomas B.C."/>
            <person name="Singh A."/>
            <person name="Wilkins M.J."/>
            <person name="Karaoz U."/>
            <person name="Brodie E.L."/>
            <person name="Williams K.H."/>
            <person name="Hubbard S.S."/>
            <person name="Banfield J.F."/>
        </authorList>
    </citation>
    <scope>NUCLEOTIDE SEQUENCE [LARGE SCALE GENOMIC DNA]</scope>
</reference>
<evidence type="ECO:0000256" key="2">
    <source>
        <dbReference type="ARBA" id="ARBA00023274"/>
    </source>
</evidence>
<dbReference type="Proteomes" id="UP000179115">
    <property type="component" value="Unassembled WGS sequence"/>
</dbReference>
<dbReference type="InterPro" id="IPR023803">
    <property type="entry name" value="Ribosomal_bS16_dom_sf"/>
</dbReference>
<dbReference type="Gene3D" id="3.30.1320.10">
    <property type="match status" value="1"/>
</dbReference>
<feature type="region of interest" description="Disordered" evidence="4">
    <location>
        <begin position="89"/>
        <end position="142"/>
    </location>
</feature>